<dbReference type="Proteomes" id="UP001165960">
    <property type="component" value="Unassembled WGS sequence"/>
</dbReference>
<evidence type="ECO:0000313" key="2">
    <source>
        <dbReference type="Proteomes" id="UP001165960"/>
    </source>
</evidence>
<proteinExistence type="predicted"/>
<evidence type="ECO:0000313" key="1">
    <source>
        <dbReference type="EMBL" id="KAJ9050372.1"/>
    </source>
</evidence>
<reference evidence="1" key="1">
    <citation type="submission" date="2022-04" db="EMBL/GenBank/DDBJ databases">
        <title>Genome of the entomopathogenic fungus Entomophthora muscae.</title>
        <authorList>
            <person name="Elya C."/>
            <person name="Lovett B.R."/>
            <person name="Lee E."/>
            <person name="Macias A.M."/>
            <person name="Hajek A.E."/>
            <person name="De Bivort B.L."/>
            <person name="Kasson M.T."/>
            <person name="De Fine Licht H.H."/>
            <person name="Stajich J.E."/>
        </authorList>
    </citation>
    <scope>NUCLEOTIDE SEQUENCE</scope>
    <source>
        <strain evidence="1">Berkeley</strain>
    </source>
</reference>
<protein>
    <submittedName>
        <fullName evidence="1">Uncharacterized protein</fullName>
    </submittedName>
</protein>
<accession>A0ACC2RJY2</accession>
<sequence>MVLTGAVSPLALALVTQLSPSTVPLLTWYIPNLLGSARAMTMSMRVPSYLSLTLPNQQLSHQTTTASLLRLLSHIQQMLLLPLDSNATIFAA</sequence>
<keyword evidence="2" id="KW-1185">Reference proteome</keyword>
<name>A0ACC2RJY2_9FUNG</name>
<comment type="caution">
    <text evidence="1">The sequence shown here is derived from an EMBL/GenBank/DDBJ whole genome shotgun (WGS) entry which is preliminary data.</text>
</comment>
<organism evidence="1 2">
    <name type="scientific">Entomophthora muscae</name>
    <dbReference type="NCBI Taxonomy" id="34485"/>
    <lineage>
        <taxon>Eukaryota</taxon>
        <taxon>Fungi</taxon>
        <taxon>Fungi incertae sedis</taxon>
        <taxon>Zoopagomycota</taxon>
        <taxon>Entomophthoromycotina</taxon>
        <taxon>Entomophthoromycetes</taxon>
        <taxon>Entomophthorales</taxon>
        <taxon>Entomophthoraceae</taxon>
        <taxon>Entomophthora</taxon>
    </lineage>
</organism>
<dbReference type="EMBL" id="QTSX02007157">
    <property type="protein sequence ID" value="KAJ9050372.1"/>
    <property type="molecule type" value="Genomic_DNA"/>
</dbReference>
<gene>
    <name evidence="1" type="ORF">DSO57_1014813</name>
</gene>